<dbReference type="EMBL" id="JAACJS010000011">
    <property type="protein sequence ID" value="NCI49422.1"/>
    <property type="molecule type" value="Genomic_DNA"/>
</dbReference>
<keyword evidence="2" id="KW-0413">Isomerase</keyword>
<dbReference type="Gene3D" id="3.20.20.150">
    <property type="entry name" value="Divalent-metal-dependent TIM barrel enzymes"/>
    <property type="match status" value="1"/>
</dbReference>
<evidence type="ECO:0000313" key="2">
    <source>
        <dbReference type="EMBL" id="NCI49422.1"/>
    </source>
</evidence>
<evidence type="ECO:0000259" key="1">
    <source>
        <dbReference type="Pfam" id="PF01261"/>
    </source>
</evidence>
<dbReference type="Proteomes" id="UP000753802">
    <property type="component" value="Unassembled WGS sequence"/>
</dbReference>
<proteinExistence type="predicted"/>
<dbReference type="PANTHER" id="PTHR12110">
    <property type="entry name" value="HYDROXYPYRUVATE ISOMERASE"/>
    <property type="match status" value="1"/>
</dbReference>
<name>A0ABW9ZUJ9_9BACT</name>
<reference evidence="2 3" key="1">
    <citation type="submission" date="2020-01" db="EMBL/GenBank/DDBJ databases">
        <title>Genome analysis.</title>
        <authorList>
            <person name="Wu S."/>
            <person name="Wang G."/>
        </authorList>
    </citation>
    <scope>NUCLEOTIDE SEQUENCE [LARGE SCALE GENOMIC DNA]</scope>
    <source>
        <strain evidence="2 3">SYL130</strain>
    </source>
</reference>
<organism evidence="2 3">
    <name type="scientific">Sediminibacterium roseum</name>
    <dbReference type="NCBI Taxonomy" id="1978412"/>
    <lineage>
        <taxon>Bacteria</taxon>
        <taxon>Pseudomonadati</taxon>
        <taxon>Bacteroidota</taxon>
        <taxon>Chitinophagia</taxon>
        <taxon>Chitinophagales</taxon>
        <taxon>Chitinophagaceae</taxon>
        <taxon>Sediminibacterium</taxon>
    </lineage>
</organism>
<dbReference type="RefSeq" id="WP_161817746.1">
    <property type="nucleotide sequence ID" value="NZ_JAACJS010000011.1"/>
</dbReference>
<comment type="caution">
    <text evidence="2">The sequence shown here is derived from an EMBL/GenBank/DDBJ whole genome shotgun (WGS) entry which is preliminary data.</text>
</comment>
<evidence type="ECO:0000313" key="3">
    <source>
        <dbReference type="Proteomes" id="UP000753802"/>
    </source>
</evidence>
<gene>
    <name evidence="2" type="ORF">GWC95_05775</name>
</gene>
<sequence>MSQKKYTESITCCYLYIISQYGYPPPAAGTTGYLQQMHDMGFASVELEGIREEHVLEMHAQRHAIKEKIDQLSLKVPYYCAVLPGLGSADAEERKANLRIFRKGCETAVAFGSLGILDNAPLPPYQFPADIPVVRHYEEEVVLSAGLPVDLDWKNYWKGLTDTYREACDIAAGFGLTYQMHPAAGVLSATTDAFLYFAQAVDRKNLRFNLDTANQFFLKDNLVLSLLRLADHIDYIHLSDNRGAHVEHIVPGDGSIRWDLFFDTLSKIKFKGHIGIDVGGDESDIGNIDTAYARSASWLSEKIKTYQL</sequence>
<dbReference type="GO" id="GO:0016853">
    <property type="term" value="F:isomerase activity"/>
    <property type="evidence" value="ECO:0007669"/>
    <property type="project" value="UniProtKB-KW"/>
</dbReference>
<protein>
    <submittedName>
        <fullName evidence="2">Sugar phosphate isomerase/epimerase</fullName>
    </submittedName>
</protein>
<dbReference type="SUPFAM" id="SSF51658">
    <property type="entry name" value="Xylose isomerase-like"/>
    <property type="match status" value="1"/>
</dbReference>
<accession>A0ABW9ZUJ9</accession>
<keyword evidence="3" id="KW-1185">Reference proteome</keyword>
<dbReference type="InterPro" id="IPR036237">
    <property type="entry name" value="Xyl_isomerase-like_sf"/>
</dbReference>
<feature type="domain" description="Xylose isomerase-like TIM barrel" evidence="1">
    <location>
        <begin position="35"/>
        <end position="301"/>
    </location>
</feature>
<dbReference type="InterPro" id="IPR050312">
    <property type="entry name" value="IolE/XylAMocC-like"/>
</dbReference>
<dbReference type="InterPro" id="IPR013022">
    <property type="entry name" value="Xyl_isomerase-like_TIM-brl"/>
</dbReference>
<dbReference type="Pfam" id="PF01261">
    <property type="entry name" value="AP_endonuc_2"/>
    <property type="match status" value="1"/>
</dbReference>